<sequence length="163" mass="18639">TLISNRSIIYRNLIFEERHCVVVVRHVPLVLLVAAGRHVLRQFLRVLCLLQLVKVLPDPELLAEDLMLIVRERVKLSLIEFHPLAHDVQLGLIIVFLLSDRVLEEPLRLPLGVVEQRVGQDDNLHDEQTQRIRFTVAALDIHVLDDRLDDGLVVASTHLLQLA</sequence>
<evidence type="ECO:0000313" key="2">
    <source>
        <dbReference type="Proteomes" id="UP001328107"/>
    </source>
</evidence>
<proteinExistence type="predicted"/>
<dbReference type="AlphaFoldDB" id="A0AAN5I3E6"/>
<gene>
    <name evidence="1" type="ORF">PMAYCL1PPCAC_20429</name>
</gene>
<accession>A0AAN5I3E6</accession>
<dbReference type="Proteomes" id="UP001328107">
    <property type="component" value="Unassembled WGS sequence"/>
</dbReference>
<protein>
    <submittedName>
        <fullName evidence="1">Uncharacterized protein</fullName>
    </submittedName>
</protein>
<evidence type="ECO:0000313" key="1">
    <source>
        <dbReference type="EMBL" id="GMR50234.1"/>
    </source>
</evidence>
<organism evidence="1 2">
    <name type="scientific">Pristionchus mayeri</name>
    <dbReference type="NCBI Taxonomy" id="1317129"/>
    <lineage>
        <taxon>Eukaryota</taxon>
        <taxon>Metazoa</taxon>
        <taxon>Ecdysozoa</taxon>
        <taxon>Nematoda</taxon>
        <taxon>Chromadorea</taxon>
        <taxon>Rhabditida</taxon>
        <taxon>Rhabditina</taxon>
        <taxon>Diplogasteromorpha</taxon>
        <taxon>Diplogasteroidea</taxon>
        <taxon>Neodiplogasteridae</taxon>
        <taxon>Pristionchus</taxon>
    </lineage>
</organism>
<comment type="caution">
    <text evidence="1">The sequence shown here is derived from an EMBL/GenBank/DDBJ whole genome shotgun (WGS) entry which is preliminary data.</text>
</comment>
<feature type="non-terminal residue" evidence="1">
    <location>
        <position position="163"/>
    </location>
</feature>
<feature type="non-terminal residue" evidence="1">
    <location>
        <position position="1"/>
    </location>
</feature>
<name>A0AAN5I3E6_9BILA</name>
<dbReference type="EMBL" id="BTRK01000004">
    <property type="protein sequence ID" value="GMR50234.1"/>
    <property type="molecule type" value="Genomic_DNA"/>
</dbReference>
<keyword evidence="2" id="KW-1185">Reference proteome</keyword>
<reference evidence="2" key="1">
    <citation type="submission" date="2022-10" db="EMBL/GenBank/DDBJ databases">
        <title>Genome assembly of Pristionchus species.</title>
        <authorList>
            <person name="Yoshida K."/>
            <person name="Sommer R.J."/>
        </authorList>
    </citation>
    <scope>NUCLEOTIDE SEQUENCE [LARGE SCALE GENOMIC DNA]</scope>
    <source>
        <strain evidence="2">RS5460</strain>
    </source>
</reference>